<evidence type="ECO:0000256" key="1">
    <source>
        <dbReference type="SAM" id="MobiDB-lite"/>
    </source>
</evidence>
<name>R7QPL0_CHOCR</name>
<dbReference type="OrthoDB" id="3618at2759"/>
<feature type="region of interest" description="Disordered" evidence="1">
    <location>
        <begin position="18"/>
        <end position="43"/>
    </location>
</feature>
<dbReference type="PANTHER" id="PTHR43036">
    <property type="entry name" value="OSJNBB0011N17.9 PROTEIN"/>
    <property type="match status" value="1"/>
</dbReference>
<dbReference type="PhylomeDB" id="R7QPL0"/>
<dbReference type="Gramene" id="CDF39718">
    <property type="protein sequence ID" value="CDF39718"/>
    <property type="gene ID" value="CHC_T00006763001"/>
</dbReference>
<dbReference type="GO" id="GO:0008757">
    <property type="term" value="F:S-adenosylmethionine-dependent methyltransferase activity"/>
    <property type="evidence" value="ECO:0007669"/>
    <property type="project" value="InterPro"/>
</dbReference>
<dbReference type="SUPFAM" id="SSF53335">
    <property type="entry name" value="S-adenosyl-L-methionine-dependent methyltransferases"/>
    <property type="match status" value="1"/>
</dbReference>
<dbReference type="InterPro" id="IPR029063">
    <property type="entry name" value="SAM-dependent_MTases_sf"/>
</dbReference>
<keyword evidence="4" id="KW-1185">Reference proteome</keyword>
<dbReference type="Gene3D" id="3.40.50.150">
    <property type="entry name" value="Vaccinia Virus protein VP39"/>
    <property type="match status" value="1"/>
</dbReference>
<evidence type="ECO:0000313" key="4">
    <source>
        <dbReference type="Proteomes" id="UP000012073"/>
    </source>
</evidence>
<gene>
    <name evidence="3" type="ORF">CHC_T00006763001</name>
</gene>
<dbReference type="PANTHER" id="PTHR43036:SF2">
    <property type="entry name" value="OS04G0481300 PROTEIN"/>
    <property type="match status" value="1"/>
</dbReference>
<sequence>MPLTITFTFVAAPPLLPPFRSRRPTPASRTLLRASGQPSQQHSTSRRALLHLASISVLSTILPAPSSPATRCLPEGAAVTALTDVAWPPSMPFAASDFARFDERPDDVFYSFPRLVRHIDGPAVAALGSYYRSLLPMASDVLDVCASVEAYLPGQWPGRRVVAGVGMNEVEMQQNPALNEFAVRDLNVNPKLPYPDESFDLVMCNVSIDYLTKPVQVVQEMRRVLRKGGKVAISFSDRVFGTKAVSAWMSGGDQDHVYIVGAYLHYARGLAEPKVLDLTPRKGGKCTSDPLYVVQATKL</sequence>
<evidence type="ECO:0000313" key="3">
    <source>
        <dbReference type="EMBL" id="CDF39718.1"/>
    </source>
</evidence>
<accession>R7QPL0</accession>
<dbReference type="InterPro" id="IPR013216">
    <property type="entry name" value="Methyltransf_11"/>
</dbReference>
<dbReference type="Proteomes" id="UP000012073">
    <property type="component" value="Unassembled WGS sequence"/>
</dbReference>
<dbReference type="RefSeq" id="XP_005710012.1">
    <property type="nucleotide sequence ID" value="XM_005709955.1"/>
</dbReference>
<proteinExistence type="predicted"/>
<dbReference type="AlphaFoldDB" id="R7QPL0"/>
<reference evidence="4" key="1">
    <citation type="journal article" date="2013" name="Proc. Natl. Acad. Sci. U.S.A.">
        <title>Genome structure and metabolic features in the red seaweed Chondrus crispus shed light on evolution of the Archaeplastida.</title>
        <authorList>
            <person name="Collen J."/>
            <person name="Porcel B."/>
            <person name="Carre W."/>
            <person name="Ball S.G."/>
            <person name="Chaparro C."/>
            <person name="Tonon T."/>
            <person name="Barbeyron T."/>
            <person name="Michel G."/>
            <person name="Noel B."/>
            <person name="Valentin K."/>
            <person name="Elias M."/>
            <person name="Artiguenave F."/>
            <person name="Arun A."/>
            <person name="Aury J.M."/>
            <person name="Barbosa-Neto J.F."/>
            <person name="Bothwell J.H."/>
            <person name="Bouget F.Y."/>
            <person name="Brillet L."/>
            <person name="Cabello-Hurtado F."/>
            <person name="Capella-Gutierrez S."/>
            <person name="Charrier B."/>
            <person name="Cladiere L."/>
            <person name="Cock J.M."/>
            <person name="Coelho S.M."/>
            <person name="Colleoni C."/>
            <person name="Czjzek M."/>
            <person name="Da Silva C."/>
            <person name="Delage L."/>
            <person name="Denoeud F."/>
            <person name="Deschamps P."/>
            <person name="Dittami S.M."/>
            <person name="Gabaldon T."/>
            <person name="Gachon C.M."/>
            <person name="Groisillier A."/>
            <person name="Herve C."/>
            <person name="Jabbari K."/>
            <person name="Katinka M."/>
            <person name="Kloareg B."/>
            <person name="Kowalczyk N."/>
            <person name="Labadie K."/>
            <person name="Leblanc C."/>
            <person name="Lopez P.J."/>
            <person name="McLachlan D.H."/>
            <person name="Meslet-Cladiere L."/>
            <person name="Moustafa A."/>
            <person name="Nehr Z."/>
            <person name="Nyvall Collen P."/>
            <person name="Panaud O."/>
            <person name="Partensky F."/>
            <person name="Poulain J."/>
            <person name="Rensing S.A."/>
            <person name="Rousvoal S."/>
            <person name="Samson G."/>
            <person name="Symeonidi A."/>
            <person name="Weissenbach J."/>
            <person name="Zambounis A."/>
            <person name="Wincker P."/>
            <person name="Boyen C."/>
        </authorList>
    </citation>
    <scope>NUCLEOTIDE SEQUENCE [LARGE SCALE GENOMIC DNA]</scope>
    <source>
        <strain evidence="4">cv. Stackhouse</strain>
    </source>
</reference>
<dbReference type="OMA" id="HYSSEWK"/>
<dbReference type="Pfam" id="PF08241">
    <property type="entry name" value="Methyltransf_11"/>
    <property type="match status" value="1"/>
</dbReference>
<evidence type="ECO:0000259" key="2">
    <source>
        <dbReference type="Pfam" id="PF08241"/>
    </source>
</evidence>
<dbReference type="KEGG" id="ccp:CHC_T00006763001"/>
<organism evidence="3 4">
    <name type="scientific">Chondrus crispus</name>
    <name type="common">Carrageen Irish moss</name>
    <name type="synonym">Polymorpha crispa</name>
    <dbReference type="NCBI Taxonomy" id="2769"/>
    <lineage>
        <taxon>Eukaryota</taxon>
        <taxon>Rhodophyta</taxon>
        <taxon>Florideophyceae</taxon>
        <taxon>Rhodymeniophycidae</taxon>
        <taxon>Gigartinales</taxon>
        <taxon>Gigartinaceae</taxon>
        <taxon>Chondrus</taxon>
    </lineage>
</organism>
<dbReference type="EMBL" id="HG002070">
    <property type="protein sequence ID" value="CDF39718.1"/>
    <property type="molecule type" value="Genomic_DNA"/>
</dbReference>
<dbReference type="GeneID" id="17317743"/>
<feature type="domain" description="Methyltransferase type 11" evidence="2">
    <location>
        <begin position="183"/>
        <end position="233"/>
    </location>
</feature>
<dbReference type="CDD" id="cd02440">
    <property type="entry name" value="AdoMet_MTases"/>
    <property type="match status" value="1"/>
</dbReference>
<protein>
    <recommendedName>
        <fullName evidence="2">Methyltransferase type 11 domain-containing protein</fullName>
    </recommendedName>
</protein>